<organism evidence="8 9">
    <name type="scientific">SAR86 cluster bacterium BACL1 MAG-120920-bin57</name>
    <dbReference type="NCBI Taxonomy" id="1655571"/>
    <lineage>
        <taxon>Bacteria</taxon>
        <taxon>Pseudomonadati</taxon>
        <taxon>Pseudomonadota</taxon>
        <taxon>Gammaproteobacteria</taxon>
        <taxon>SAR86 cluster</taxon>
    </lineage>
</organism>
<dbReference type="AlphaFoldDB" id="A0A0R2PTR4"/>
<evidence type="ECO:0000256" key="1">
    <source>
        <dbReference type="ARBA" id="ARBA00022741"/>
    </source>
</evidence>
<evidence type="ECO:0000313" key="8">
    <source>
        <dbReference type="EMBL" id="KRO40448.1"/>
    </source>
</evidence>
<dbReference type="EMBL" id="LIAV01000112">
    <property type="protein sequence ID" value="KRO40448.1"/>
    <property type="molecule type" value="Genomic_DNA"/>
</dbReference>
<dbReference type="GO" id="GO:0046496">
    <property type="term" value="P:nicotinamide nucleotide metabolic process"/>
    <property type="evidence" value="ECO:0007669"/>
    <property type="project" value="UniProtKB-UniRule"/>
</dbReference>
<accession>A0A0R2PTR4</accession>
<dbReference type="SUPFAM" id="SSF53613">
    <property type="entry name" value="Ribokinase-like"/>
    <property type="match status" value="1"/>
</dbReference>
<dbReference type="InterPro" id="IPR017953">
    <property type="entry name" value="Carbohydrate_kinase_pred_CS"/>
</dbReference>
<protein>
    <recommendedName>
        <fullName evidence="6">ADP-dependent (S)-NAD(P)H-hydrate dehydratase</fullName>
        <ecNumber evidence="6">4.2.1.136</ecNumber>
    </recommendedName>
    <alternativeName>
        <fullName evidence="6">ADP-dependent NAD(P)HX dehydratase</fullName>
    </alternativeName>
</protein>
<dbReference type="Pfam" id="PF01256">
    <property type="entry name" value="Carb_kinase"/>
    <property type="match status" value="1"/>
</dbReference>
<proteinExistence type="inferred from homology"/>
<feature type="binding site" evidence="6">
    <location>
        <position position="48"/>
    </location>
    <ligand>
        <name>(6S)-NADPHX</name>
        <dbReference type="ChEBI" id="CHEBI:64076"/>
    </ligand>
</feature>
<comment type="similarity">
    <text evidence="6">Belongs to the NnrD/CARKD family.</text>
</comment>
<dbReference type="PROSITE" id="PS51383">
    <property type="entry name" value="YJEF_C_3"/>
    <property type="match status" value="1"/>
</dbReference>
<feature type="binding site" evidence="6">
    <location>
        <position position="109"/>
    </location>
    <ligand>
        <name>(6S)-NADPHX</name>
        <dbReference type="ChEBI" id="CHEBI:64076"/>
    </ligand>
</feature>
<gene>
    <name evidence="6" type="primary">nnrD</name>
    <name evidence="8" type="ORF">ABR63_05125</name>
</gene>
<evidence type="ECO:0000256" key="4">
    <source>
        <dbReference type="ARBA" id="ARBA00023027"/>
    </source>
</evidence>
<feature type="binding site" evidence="6">
    <location>
        <position position="228"/>
    </location>
    <ligand>
        <name>AMP</name>
        <dbReference type="ChEBI" id="CHEBI:456215"/>
    </ligand>
</feature>
<dbReference type="EC" id="4.2.1.136" evidence="6"/>
<keyword evidence="3 6" id="KW-0521">NADP</keyword>
<dbReference type="PROSITE" id="PS01050">
    <property type="entry name" value="YJEF_C_2"/>
    <property type="match status" value="1"/>
</dbReference>
<comment type="cofactor">
    <cofactor evidence="6">
        <name>Mg(2+)</name>
        <dbReference type="ChEBI" id="CHEBI:18420"/>
    </cofactor>
</comment>
<feature type="domain" description="YjeF C-terminal" evidence="7">
    <location>
        <begin position="13"/>
        <end position="286"/>
    </location>
</feature>
<dbReference type="InterPro" id="IPR029056">
    <property type="entry name" value="Ribokinase-like"/>
</dbReference>
<keyword evidence="4 6" id="KW-0520">NAD</keyword>
<feature type="binding site" evidence="6">
    <location>
        <position position="163"/>
    </location>
    <ligand>
        <name>(6S)-NADPHX</name>
        <dbReference type="ChEBI" id="CHEBI:64076"/>
    </ligand>
</feature>
<reference evidence="9" key="1">
    <citation type="submission" date="2015-10" db="EMBL/GenBank/DDBJ databases">
        <title>Metagenome-Assembled Genomes uncover a global brackish microbiome.</title>
        <authorList>
            <person name="Hugerth L.W."/>
            <person name="Larsson J."/>
            <person name="Alneberg J."/>
            <person name="Lindh M.V."/>
            <person name="Legrand C."/>
            <person name="Pinhassi J."/>
            <person name="Andersson A."/>
        </authorList>
    </citation>
    <scope>NUCLEOTIDE SEQUENCE [LARGE SCALE GENOMIC DNA]</scope>
</reference>
<dbReference type="Proteomes" id="UP000050874">
    <property type="component" value="Unassembled WGS sequence"/>
</dbReference>
<dbReference type="GO" id="GO:0052856">
    <property type="term" value="F:NAD(P)HX epimerase activity"/>
    <property type="evidence" value="ECO:0007669"/>
    <property type="project" value="TreeGrafter"/>
</dbReference>
<dbReference type="NCBIfam" id="TIGR00196">
    <property type="entry name" value="yjeF_cterm"/>
    <property type="match status" value="1"/>
</dbReference>
<dbReference type="InterPro" id="IPR000631">
    <property type="entry name" value="CARKD"/>
</dbReference>
<evidence type="ECO:0000256" key="2">
    <source>
        <dbReference type="ARBA" id="ARBA00022840"/>
    </source>
</evidence>
<comment type="function">
    <text evidence="6">Catalyzes the dehydration of the S-form of NAD(P)HX at the expense of ADP, which is converted to AMP. Together with NAD(P)HX epimerase, which catalyzes the epimerization of the S- and R-forms, the enzyme allows the repair of both epimers of NAD(P)HX, a damaged form of NAD(P)H that is a result of enzymatic or heat-dependent hydration.</text>
</comment>
<dbReference type="GO" id="GO:0052855">
    <property type="term" value="F:ADP-dependent NAD(P)H-hydrate dehydratase activity"/>
    <property type="evidence" value="ECO:0007669"/>
    <property type="project" value="UniProtKB-UniRule"/>
</dbReference>
<evidence type="ECO:0000256" key="5">
    <source>
        <dbReference type="ARBA" id="ARBA00023239"/>
    </source>
</evidence>
<evidence type="ECO:0000259" key="7">
    <source>
        <dbReference type="PROSITE" id="PS51383"/>
    </source>
</evidence>
<evidence type="ECO:0000313" key="9">
    <source>
        <dbReference type="Proteomes" id="UP000050874"/>
    </source>
</evidence>
<name>A0A0R2PTR4_9GAMM</name>
<dbReference type="HAMAP" id="MF_01965">
    <property type="entry name" value="NADHX_dehydratase"/>
    <property type="match status" value="1"/>
</dbReference>
<comment type="subunit">
    <text evidence="6">Homotetramer.</text>
</comment>
<keyword evidence="2 6" id="KW-0067">ATP-binding</keyword>
<dbReference type="Gene3D" id="3.40.1190.20">
    <property type="match status" value="1"/>
</dbReference>
<dbReference type="PANTHER" id="PTHR12592">
    <property type="entry name" value="ATP-DEPENDENT (S)-NAD(P)H-HYDRATE DEHYDRATASE FAMILY MEMBER"/>
    <property type="match status" value="1"/>
</dbReference>
<comment type="caution">
    <text evidence="8">The sequence shown here is derived from an EMBL/GenBank/DDBJ whole genome shotgun (WGS) entry which is preliminary data.</text>
</comment>
<feature type="binding site" evidence="6">
    <location>
        <begin position="200"/>
        <end position="204"/>
    </location>
    <ligand>
        <name>AMP</name>
        <dbReference type="ChEBI" id="CHEBI:456215"/>
    </ligand>
</feature>
<dbReference type="CDD" id="cd01171">
    <property type="entry name" value="YXKO-related"/>
    <property type="match status" value="1"/>
</dbReference>
<keyword evidence="5 6" id="KW-0456">Lyase</keyword>
<evidence type="ECO:0000256" key="6">
    <source>
        <dbReference type="HAMAP-Rule" id="MF_01965"/>
    </source>
</evidence>
<dbReference type="GO" id="GO:0005524">
    <property type="term" value="F:ATP binding"/>
    <property type="evidence" value="ECO:0007669"/>
    <property type="project" value="UniProtKB-KW"/>
</dbReference>
<sequence>MSNETGSSVKPLSIHDVQSLLPTRKLDGHKAQHGKLLIVAGDEGYGGAGILVSEAAIKTGAGLVKLLTREAYISAALARNPEVMVCGGENAQNLEMHFPWAEVFLCGPGMFQNYWSEQLLYKLLIFTKKENLPILLDAGALRLLSMEPFKQMSLPHNLIITPHPGEAANLLGITPAAVQADRLKAAQDLHMIFGGTVILKGHGTIIFDGNTCHLCSVGGPELAVAGSGDVLSGIIGSLLSQGLTPGEAAISGVAIHSHAGKQFAQHTGTIGLAASELISYARNLLN</sequence>
<evidence type="ECO:0000256" key="3">
    <source>
        <dbReference type="ARBA" id="ARBA00022857"/>
    </source>
</evidence>
<dbReference type="GO" id="GO:0110051">
    <property type="term" value="P:metabolite repair"/>
    <property type="evidence" value="ECO:0007669"/>
    <property type="project" value="TreeGrafter"/>
</dbReference>
<comment type="catalytic activity">
    <reaction evidence="6">
        <text>(6S)-NADHX + ADP = AMP + phosphate + NADH + H(+)</text>
        <dbReference type="Rhea" id="RHEA:32223"/>
        <dbReference type="ChEBI" id="CHEBI:15378"/>
        <dbReference type="ChEBI" id="CHEBI:43474"/>
        <dbReference type="ChEBI" id="CHEBI:57945"/>
        <dbReference type="ChEBI" id="CHEBI:64074"/>
        <dbReference type="ChEBI" id="CHEBI:456215"/>
        <dbReference type="ChEBI" id="CHEBI:456216"/>
        <dbReference type="EC" id="4.2.1.136"/>
    </reaction>
</comment>
<dbReference type="PANTHER" id="PTHR12592:SF0">
    <property type="entry name" value="ATP-DEPENDENT (S)-NAD(P)H-HYDRATE DEHYDRATASE"/>
    <property type="match status" value="1"/>
</dbReference>
<keyword evidence="1 6" id="KW-0547">Nucleotide-binding</keyword>
<feature type="binding site" evidence="6">
    <location>
        <position position="229"/>
    </location>
    <ligand>
        <name>(6S)-NADPHX</name>
        <dbReference type="ChEBI" id="CHEBI:64076"/>
    </ligand>
</feature>
<comment type="catalytic activity">
    <reaction evidence="6">
        <text>(6S)-NADPHX + ADP = AMP + phosphate + NADPH + H(+)</text>
        <dbReference type="Rhea" id="RHEA:32235"/>
        <dbReference type="ChEBI" id="CHEBI:15378"/>
        <dbReference type="ChEBI" id="CHEBI:43474"/>
        <dbReference type="ChEBI" id="CHEBI:57783"/>
        <dbReference type="ChEBI" id="CHEBI:64076"/>
        <dbReference type="ChEBI" id="CHEBI:456215"/>
        <dbReference type="ChEBI" id="CHEBI:456216"/>
        <dbReference type="EC" id="4.2.1.136"/>
    </reaction>
</comment>